<evidence type="ECO:0000313" key="1">
    <source>
        <dbReference type="EMBL" id="QPH41160.1"/>
    </source>
</evidence>
<dbReference type="KEGG" id="pex:IZT61_07845"/>
<name>A0A7S9L292_9SPHI</name>
<dbReference type="EMBL" id="CP064939">
    <property type="protein sequence ID" value="QPH41160.1"/>
    <property type="molecule type" value="Genomic_DNA"/>
</dbReference>
<dbReference type="PROSITE" id="PS51257">
    <property type="entry name" value="PROKAR_LIPOPROTEIN"/>
    <property type="match status" value="1"/>
</dbReference>
<accession>A0A7S9L292</accession>
<gene>
    <name evidence="1" type="ORF">IZT61_07845</name>
</gene>
<reference evidence="1 2" key="1">
    <citation type="submission" date="2020-11" db="EMBL/GenBank/DDBJ databases">
        <title>Pedobacter endophytica, an endophytic bacteria isolated form Carex pumila.</title>
        <authorList>
            <person name="Peng Y."/>
            <person name="Jiang L."/>
            <person name="Lee J."/>
        </authorList>
    </citation>
    <scope>NUCLEOTIDE SEQUENCE [LARGE SCALE GENOMIC DNA]</scope>
    <source>
        <strain evidence="1 2">JBR3-12</strain>
    </source>
</reference>
<keyword evidence="2" id="KW-1185">Reference proteome</keyword>
<dbReference type="InterPro" id="IPR036378">
    <property type="entry name" value="FAS1_dom_sf"/>
</dbReference>
<dbReference type="SUPFAM" id="SSF82153">
    <property type="entry name" value="FAS1 domain"/>
    <property type="match status" value="1"/>
</dbReference>
<proteinExistence type="predicted"/>
<dbReference type="Gene3D" id="2.30.180.10">
    <property type="entry name" value="FAS1 domain"/>
    <property type="match status" value="1"/>
</dbReference>
<evidence type="ECO:0000313" key="2">
    <source>
        <dbReference type="Proteomes" id="UP000594759"/>
    </source>
</evidence>
<protein>
    <recommendedName>
        <fullName evidence="3">Fasciclin domain-containing protein</fullName>
    </recommendedName>
</protein>
<dbReference type="RefSeq" id="WP_196100611.1">
    <property type="nucleotide sequence ID" value="NZ_CP064939.1"/>
</dbReference>
<organism evidence="1 2">
    <name type="scientific">Pedobacter endophyticus</name>
    <dbReference type="NCBI Taxonomy" id="2789740"/>
    <lineage>
        <taxon>Bacteria</taxon>
        <taxon>Pseudomonadati</taxon>
        <taxon>Bacteroidota</taxon>
        <taxon>Sphingobacteriia</taxon>
        <taxon>Sphingobacteriales</taxon>
        <taxon>Sphingobacteriaceae</taxon>
        <taxon>Pedobacter</taxon>
    </lineage>
</organism>
<dbReference type="AlphaFoldDB" id="A0A7S9L292"/>
<dbReference type="Proteomes" id="UP000594759">
    <property type="component" value="Chromosome"/>
</dbReference>
<sequence>MKNLLKIKIGLILFTALIVIACKKDYYQDGGLSAQSEAEKNMTTYDFLASRTPGKFDSLLKVIDLTGTKNLVNQDNITFYAVPNSGVARFQSMFSSANKLIRPLNKIGKDTLTMLLKRLIIPNSHISLEQAVSNVRTLYKDANNDTLFISFKDGGVKPGTAIQTSAYSMVYEHRKIPKVDSVNYVSLSAFQTHNLITKNAMLHVVAEETNFATGLKTKFYLY</sequence>
<evidence type="ECO:0008006" key="3">
    <source>
        <dbReference type="Google" id="ProtNLM"/>
    </source>
</evidence>